<feature type="signal peptide" evidence="2">
    <location>
        <begin position="1"/>
        <end position="16"/>
    </location>
</feature>
<name>A0A8H6JR62_9PEZI</name>
<dbReference type="InterPro" id="IPR013083">
    <property type="entry name" value="Znf_RING/FYVE/PHD"/>
</dbReference>
<protein>
    <recommendedName>
        <fullName evidence="5">RING-type domain-containing protein</fullName>
    </recommendedName>
</protein>
<keyword evidence="2" id="KW-0732">Signal</keyword>
<keyword evidence="4" id="KW-1185">Reference proteome</keyword>
<dbReference type="SUPFAM" id="SSF57850">
    <property type="entry name" value="RING/U-box"/>
    <property type="match status" value="1"/>
</dbReference>
<evidence type="ECO:0000313" key="4">
    <source>
        <dbReference type="Proteomes" id="UP000654918"/>
    </source>
</evidence>
<dbReference type="EMBL" id="WIGO01000311">
    <property type="protein sequence ID" value="KAF6817857.1"/>
    <property type="molecule type" value="Genomic_DNA"/>
</dbReference>
<dbReference type="Proteomes" id="UP000654918">
    <property type="component" value="Unassembled WGS sequence"/>
</dbReference>
<comment type="caution">
    <text evidence="3">The sequence shown here is derived from an EMBL/GenBank/DDBJ whole genome shotgun (WGS) entry which is preliminary data.</text>
</comment>
<feature type="compositionally biased region" description="Basic and acidic residues" evidence="1">
    <location>
        <begin position="304"/>
        <end position="334"/>
    </location>
</feature>
<feature type="chain" id="PRO_5034107132" description="RING-type domain-containing protein" evidence="2">
    <location>
        <begin position="17"/>
        <end position="342"/>
    </location>
</feature>
<proteinExistence type="predicted"/>
<evidence type="ECO:0000313" key="3">
    <source>
        <dbReference type="EMBL" id="KAF6817857.1"/>
    </source>
</evidence>
<dbReference type="AlphaFoldDB" id="A0A8H6JR62"/>
<organism evidence="3 4">
    <name type="scientific">Colletotrichum plurivorum</name>
    <dbReference type="NCBI Taxonomy" id="2175906"/>
    <lineage>
        <taxon>Eukaryota</taxon>
        <taxon>Fungi</taxon>
        <taxon>Dikarya</taxon>
        <taxon>Ascomycota</taxon>
        <taxon>Pezizomycotina</taxon>
        <taxon>Sordariomycetes</taxon>
        <taxon>Hypocreomycetidae</taxon>
        <taxon>Glomerellales</taxon>
        <taxon>Glomerellaceae</taxon>
        <taxon>Colletotrichum</taxon>
        <taxon>Colletotrichum orchidearum species complex</taxon>
    </lineage>
</organism>
<evidence type="ECO:0008006" key="5">
    <source>
        <dbReference type="Google" id="ProtNLM"/>
    </source>
</evidence>
<feature type="region of interest" description="Disordered" evidence="1">
    <location>
        <begin position="297"/>
        <end position="342"/>
    </location>
</feature>
<accession>A0A8H6JR62</accession>
<gene>
    <name evidence="3" type="ORF">CPLU01_13478</name>
</gene>
<evidence type="ECO:0000256" key="1">
    <source>
        <dbReference type="SAM" id="MobiDB-lite"/>
    </source>
</evidence>
<dbReference type="Gene3D" id="3.30.40.10">
    <property type="entry name" value="Zinc/RING finger domain, C3HC4 (zinc finger)"/>
    <property type="match status" value="1"/>
</dbReference>
<reference evidence="3" key="1">
    <citation type="journal article" date="2020" name="Phytopathology">
        <title>Genome Sequence Resources of Colletotrichum truncatum, C. plurivorum, C. musicola, and C. sojae: Four Species Pathogenic to Soybean (Glycine max).</title>
        <authorList>
            <person name="Rogerio F."/>
            <person name="Boufleur T.R."/>
            <person name="Ciampi-Guillardi M."/>
            <person name="Sukno S.A."/>
            <person name="Thon M.R."/>
            <person name="Massola Junior N.S."/>
            <person name="Baroncelli R."/>
        </authorList>
    </citation>
    <scope>NUCLEOTIDE SEQUENCE</scope>
    <source>
        <strain evidence="3">LFN00145</strain>
    </source>
</reference>
<sequence>MVDPMWLWLHSRLCRAFRVVPPVLSAFRDSSDAMPSRTSRDHSSRKVYGLVCSYRAATAQWRLPQMAVGQMPRQLRKAPLIFEALGGLRPGSIIIFLRQELWRPHTIHPNTRCEQSADISLEDIPRPYTCKPPDAQGPHVVPAEWFEANTALENEERDKVISADQASGLFQADFPPYFLHDGLVVHRKRTCNCVKERCCEMCLPDPPGCCGITQDAIPTHFLEDDDKCPTCLEVAAHYTVKTCGHITCTFCWKECLYNAMPDCTQCEFELLVFPPMGFNPYSFELVTYQTSLTAYPDLKPPETWPEKPDQPDETSKPGVHNAEEKTSDNSDMIKRGALTSVI</sequence>
<evidence type="ECO:0000256" key="2">
    <source>
        <dbReference type="SAM" id="SignalP"/>
    </source>
</evidence>